<dbReference type="OrthoDB" id="69177at2759"/>
<evidence type="ECO:0000256" key="1">
    <source>
        <dbReference type="ARBA" id="ARBA00001961"/>
    </source>
</evidence>
<evidence type="ECO:0000256" key="4">
    <source>
        <dbReference type="ARBA" id="ARBA00022964"/>
    </source>
</evidence>
<protein>
    <submittedName>
        <fullName evidence="9">Procollagen-lysine 2-oxoglutarate 5-dioxygenase</fullName>
    </submittedName>
</protein>
<comment type="cofactor">
    <cofactor evidence="1">
        <name>L-ascorbate</name>
        <dbReference type="ChEBI" id="CHEBI:38290"/>
    </cofactor>
</comment>
<keyword evidence="6" id="KW-0408">Iron</keyword>
<proteinExistence type="predicted"/>
<keyword evidence="2" id="KW-0479">Metal-binding</keyword>
<dbReference type="PANTHER" id="PTHR10730">
    <property type="entry name" value="PROCOLLAGEN-LYSINE,2-OXOGLUTARATE 5-DIOXYGENASE/GLYCOSYLTRANSFERASE 25 FAMILY MEMBER"/>
    <property type="match status" value="1"/>
</dbReference>
<evidence type="ECO:0000259" key="8">
    <source>
        <dbReference type="PROSITE" id="PS51471"/>
    </source>
</evidence>
<keyword evidence="5" id="KW-0560">Oxidoreductase</keyword>
<dbReference type="PANTHER" id="PTHR10730:SF45">
    <property type="entry name" value="PROCOLLAGEN-LYSINE,2-OXOGLUTARATE 5-DIOXYGENASE"/>
    <property type="match status" value="1"/>
</dbReference>
<dbReference type="GO" id="GO:0008475">
    <property type="term" value="F:procollagen-lysine 5-dioxygenase activity"/>
    <property type="evidence" value="ECO:0007669"/>
    <property type="project" value="TreeGrafter"/>
</dbReference>
<organism evidence="9 10">
    <name type="scientific">Fasciolopsis buskii</name>
    <dbReference type="NCBI Taxonomy" id="27845"/>
    <lineage>
        <taxon>Eukaryota</taxon>
        <taxon>Metazoa</taxon>
        <taxon>Spiralia</taxon>
        <taxon>Lophotrochozoa</taxon>
        <taxon>Platyhelminthes</taxon>
        <taxon>Trematoda</taxon>
        <taxon>Digenea</taxon>
        <taxon>Plagiorchiida</taxon>
        <taxon>Echinostomata</taxon>
        <taxon>Echinostomatoidea</taxon>
        <taxon>Fasciolidae</taxon>
        <taxon>Fasciolopsis</taxon>
    </lineage>
</organism>
<evidence type="ECO:0000256" key="3">
    <source>
        <dbReference type="ARBA" id="ARBA00022729"/>
    </source>
</evidence>
<dbReference type="Pfam" id="PF03171">
    <property type="entry name" value="2OG-FeII_Oxy"/>
    <property type="match status" value="1"/>
</dbReference>
<dbReference type="SMART" id="SM00702">
    <property type="entry name" value="P4Hc"/>
    <property type="match status" value="1"/>
</dbReference>
<sequence>MRSAHVFGYDVKVLGMNDPWRGGDVAHSSGGGQKVNLLKQELENKWSEDILVLFVDSYDVLFLDTKENLLKAYDDLGAKVIFGAEDFCWPLQSLAEEYPIVKPGQKRFLNSGVFMGPASYLYEMVSASKIEDSDDDQLYYTKLFLNQDIRKKLEIALDHSSSIIQNLNGALNEVEVRFTEETGYLYNIKTNTKPVIAHGNGPVKVQFNSLSNYLAHSWTPTKGCQHCDETVIDMSKLEDYPVVQLSFFVETPTPFLDVFFDRIAELNYPKNLIHVTGHIGKSASSQMEVAKNFTDEYGSQYRSVTWLESSDESEGSARYRAMENCIAKDDCQFMFSIDGIVQLTNQDTLKHLVHTNRSAVAPMVTRREKLWSNFWGALSKTGYYARSDDYIEIVEGTKKGIWNVPFIRDVYLLSRNTVNLLMDRRLTSKKEADMEICRIAREKNVFMTVDNRYSFGYLVNAETYSTEHLHNDLWQLFDNPLDWEEQYIHKDYFSVVAPSVTMNDIQQPCPDVFWFPMMTEKFCRQLIEEMEHYGIWSDGKNNDPRLEGGYENVPTRDIHMRQVGWEEHWLHVLRKYVHPMQMKLFQGYDDKPWARMNFVVRYRPDEQPSLRPHHDASSYTLNIALNRPGIDYQGGGTRFVRYNCSLVQTKVGWVATFPGRVTHLHEGLETTKGIRYIFVTFVNP</sequence>
<dbReference type="InterPro" id="IPR050757">
    <property type="entry name" value="Collagen_mod_GT25"/>
</dbReference>
<dbReference type="Pfam" id="PF25342">
    <property type="entry name" value="GT_PLOD"/>
    <property type="match status" value="1"/>
</dbReference>
<dbReference type="GO" id="GO:0005783">
    <property type="term" value="C:endoplasmic reticulum"/>
    <property type="evidence" value="ECO:0007669"/>
    <property type="project" value="TreeGrafter"/>
</dbReference>
<dbReference type="Proteomes" id="UP000728185">
    <property type="component" value="Unassembled WGS sequence"/>
</dbReference>
<keyword evidence="10" id="KW-1185">Reference proteome</keyword>
<keyword evidence="3" id="KW-0732">Signal</keyword>
<dbReference type="InterPro" id="IPR005123">
    <property type="entry name" value="Oxoglu/Fe-dep_dioxygenase_dom"/>
</dbReference>
<dbReference type="InterPro" id="IPR006620">
    <property type="entry name" value="Pro_4_hyd_alph"/>
</dbReference>
<evidence type="ECO:0000313" key="9">
    <source>
        <dbReference type="EMBL" id="KAA0194437.1"/>
    </source>
</evidence>
<keyword evidence="4" id="KW-0223">Dioxygenase</keyword>
<dbReference type="GO" id="GO:0031418">
    <property type="term" value="F:L-ascorbic acid binding"/>
    <property type="evidence" value="ECO:0007669"/>
    <property type="project" value="InterPro"/>
</dbReference>
<gene>
    <name evidence="9" type="ORF">FBUS_03303</name>
</gene>
<evidence type="ECO:0000256" key="7">
    <source>
        <dbReference type="ARBA" id="ARBA00023180"/>
    </source>
</evidence>
<accession>A0A8E0VMQ4</accession>
<evidence type="ECO:0000313" key="10">
    <source>
        <dbReference type="Proteomes" id="UP000728185"/>
    </source>
</evidence>
<evidence type="ECO:0000256" key="2">
    <source>
        <dbReference type="ARBA" id="ARBA00022723"/>
    </source>
</evidence>
<dbReference type="PROSITE" id="PS51471">
    <property type="entry name" value="FE2OG_OXY"/>
    <property type="match status" value="1"/>
</dbReference>
<reference evidence="9" key="1">
    <citation type="submission" date="2019-05" db="EMBL/GenBank/DDBJ databases">
        <title>Annotation for the trematode Fasciolopsis buski.</title>
        <authorList>
            <person name="Choi Y.-J."/>
        </authorList>
    </citation>
    <scope>NUCLEOTIDE SEQUENCE</scope>
    <source>
        <strain evidence="9">HT</strain>
        <tissue evidence="9">Whole worm</tissue>
    </source>
</reference>
<dbReference type="GO" id="GO:0005506">
    <property type="term" value="F:iron ion binding"/>
    <property type="evidence" value="ECO:0007669"/>
    <property type="project" value="InterPro"/>
</dbReference>
<dbReference type="Gene3D" id="2.60.120.620">
    <property type="entry name" value="q2cbj1_9rhob like domain"/>
    <property type="match status" value="1"/>
</dbReference>
<evidence type="ECO:0000256" key="5">
    <source>
        <dbReference type="ARBA" id="ARBA00023002"/>
    </source>
</evidence>
<keyword evidence="7" id="KW-0325">Glycoprotein</keyword>
<comment type="caution">
    <text evidence="9">The sequence shown here is derived from an EMBL/GenBank/DDBJ whole genome shotgun (WGS) entry which is preliminary data.</text>
</comment>
<dbReference type="AlphaFoldDB" id="A0A8E0VMQ4"/>
<feature type="domain" description="Fe2OG dioxygenase" evidence="8">
    <location>
        <begin position="592"/>
        <end position="684"/>
    </location>
</feature>
<dbReference type="InterPro" id="IPR044861">
    <property type="entry name" value="IPNS-like_FE2OG_OXY"/>
</dbReference>
<dbReference type="InterPro" id="IPR057589">
    <property type="entry name" value="GT_PLOD"/>
</dbReference>
<dbReference type="EMBL" id="LUCM01004380">
    <property type="protein sequence ID" value="KAA0194437.1"/>
    <property type="molecule type" value="Genomic_DNA"/>
</dbReference>
<evidence type="ECO:0000256" key="6">
    <source>
        <dbReference type="ARBA" id="ARBA00023004"/>
    </source>
</evidence>
<name>A0A8E0VMQ4_9TREM</name>